<dbReference type="Proteomes" id="UP000237846">
    <property type="component" value="Unassembled WGS sequence"/>
</dbReference>
<sequence length="163" mass="16860">MSACGVLYVHSAPAALCPHVEWAVAGVLGVPATLAWTAQPAAPGTYRAEISWQGPAGTGGAIASALKGWQLLRYEVTEEASPGCDGVRYSYTPTLGVFAATVSASGDVVVSETQLQSAMDAAANGTAVLEDTLTRLLGRAWDAELEPFRYAGEGAPVRWLHAG</sequence>
<evidence type="ECO:0000313" key="1">
    <source>
        <dbReference type="EMBL" id="PRX96194.1"/>
    </source>
</evidence>
<organism evidence="1 2">
    <name type="scientific">Allonocardiopsis opalescens</name>
    <dbReference type="NCBI Taxonomy" id="1144618"/>
    <lineage>
        <taxon>Bacteria</taxon>
        <taxon>Bacillati</taxon>
        <taxon>Actinomycetota</taxon>
        <taxon>Actinomycetes</taxon>
        <taxon>Streptosporangiales</taxon>
        <taxon>Allonocardiopsis</taxon>
    </lineage>
</organism>
<dbReference type="Pfam" id="PF11343">
    <property type="entry name" value="DUF3145"/>
    <property type="match status" value="1"/>
</dbReference>
<keyword evidence="2" id="KW-1185">Reference proteome</keyword>
<dbReference type="EMBL" id="PVZC01000008">
    <property type="protein sequence ID" value="PRX96194.1"/>
    <property type="molecule type" value="Genomic_DNA"/>
</dbReference>
<gene>
    <name evidence="1" type="ORF">CLV72_108200</name>
</gene>
<accession>A0A2T0PXD0</accession>
<evidence type="ECO:0000313" key="2">
    <source>
        <dbReference type="Proteomes" id="UP000237846"/>
    </source>
</evidence>
<dbReference type="InterPro" id="IPR021491">
    <property type="entry name" value="DUF3145"/>
</dbReference>
<proteinExistence type="predicted"/>
<dbReference type="AlphaFoldDB" id="A0A2T0PXD0"/>
<reference evidence="1 2" key="1">
    <citation type="submission" date="2018-03" db="EMBL/GenBank/DDBJ databases">
        <title>Genomic Encyclopedia of Archaeal and Bacterial Type Strains, Phase II (KMG-II): from individual species to whole genera.</title>
        <authorList>
            <person name="Goeker M."/>
        </authorList>
    </citation>
    <scope>NUCLEOTIDE SEQUENCE [LARGE SCALE GENOMIC DNA]</scope>
    <source>
        <strain evidence="1 2">DSM 45601</strain>
    </source>
</reference>
<name>A0A2T0PXD0_9ACTN</name>
<comment type="caution">
    <text evidence="1">The sequence shown here is derived from an EMBL/GenBank/DDBJ whole genome shotgun (WGS) entry which is preliminary data.</text>
</comment>
<dbReference type="RefSeq" id="WP_211303105.1">
    <property type="nucleotide sequence ID" value="NZ_PVZC01000008.1"/>
</dbReference>
<protein>
    <submittedName>
        <fullName evidence="1">Uncharacterized protein DUF3145</fullName>
    </submittedName>
</protein>